<name>A0AAV8YGT4_9CUCU</name>
<gene>
    <name evidence="1" type="ORF">NQ318_019007</name>
</gene>
<comment type="caution">
    <text evidence="1">The sequence shown here is derived from an EMBL/GenBank/DDBJ whole genome shotgun (WGS) entry which is preliminary data.</text>
</comment>
<evidence type="ECO:0000313" key="1">
    <source>
        <dbReference type="EMBL" id="KAJ8949777.1"/>
    </source>
</evidence>
<protein>
    <submittedName>
        <fullName evidence="1">Uncharacterized protein</fullName>
    </submittedName>
</protein>
<evidence type="ECO:0000313" key="2">
    <source>
        <dbReference type="Proteomes" id="UP001162162"/>
    </source>
</evidence>
<proteinExistence type="predicted"/>
<dbReference type="AlphaFoldDB" id="A0AAV8YGT4"/>
<dbReference type="EMBL" id="JAPWTK010000110">
    <property type="protein sequence ID" value="KAJ8949777.1"/>
    <property type="molecule type" value="Genomic_DNA"/>
</dbReference>
<sequence length="62" mass="6905">MSAWGKNPKLNFCLSGANDRIKILRLHSGICGGASLQVLWKSVGLNDKYEMKQSQYFAEDEG</sequence>
<dbReference type="Proteomes" id="UP001162162">
    <property type="component" value="Unassembled WGS sequence"/>
</dbReference>
<reference evidence="1" key="1">
    <citation type="journal article" date="2023" name="Insect Mol. Biol.">
        <title>Genome sequencing provides insights into the evolution of gene families encoding plant cell wall-degrading enzymes in longhorned beetles.</title>
        <authorList>
            <person name="Shin N.R."/>
            <person name="Okamura Y."/>
            <person name="Kirsch R."/>
            <person name="Pauchet Y."/>
        </authorList>
    </citation>
    <scope>NUCLEOTIDE SEQUENCE</scope>
    <source>
        <strain evidence="1">AMC_N1</strain>
    </source>
</reference>
<accession>A0AAV8YGT4</accession>
<keyword evidence="2" id="KW-1185">Reference proteome</keyword>
<organism evidence="1 2">
    <name type="scientific">Aromia moschata</name>
    <dbReference type="NCBI Taxonomy" id="1265417"/>
    <lineage>
        <taxon>Eukaryota</taxon>
        <taxon>Metazoa</taxon>
        <taxon>Ecdysozoa</taxon>
        <taxon>Arthropoda</taxon>
        <taxon>Hexapoda</taxon>
        <taxon>Insecta</taxon>
        <taxon>Pterygota</taxon>
        <taxon>Neoptera</taxon>
        <taxon>Endopterygota</taxon>
        <taxon>Coleoptera</taxon>
        <taxon>Polyphaga</taxon>
        <taxon>Cucujiformia</taxon>
        <taxon>Chrysomeloidea</taxon>
        <taxon>Cerambycidae</taxon>
        <taxon>Cerambycinae</taxon>
        <taxon>Callichromatini</taxon>
        <taxon>Aromia</taxon>
    </lineage>
</organism>